<keyword evidence="5" id="KW-1133">Transmembrane helix</keyword>
<evidence type="ECO:0000256" key="4">
    <source>
        <dbReference type="RuleBase" id="RU361282"/>
    </source>
</evidence>
<keyword evidence="3 4" id="KW-0974">Archaeal flagellum</keyword>
<proteinExistence type="inferred from homology"/>
<reference evidence="6 7" key="1">
    <citation type="journal article" date="2015" name="Int. J. Syst. Evol. Microbiol.">
        <title>M ethanocaldococcus bathoardescens sp. nov., a hyperthermophilic methanogen isolated from a volcanically active deep-sea hydrothermal vent.</title>
        <authorList>
            <person name="Stewart L.C."/>
            <person name="Jung J.H."/>
            <person name="Kim Y.T."/>
            <person name="Kwon S.W."/>
            <person name="Park C.S."/>
            <person name="Holden J.F."/>
        </authorList>
    </citation>
    <scope>NUCLEOTIDE SEQUENCE [LARGE SCALE GENOMIC DNA]</scope>
    <source>
        <strain evidence="6 7">JH146</strain>
    </source>
</reference>
<dbReference type="Proteomes" id="UP000028781">
    <property type="component" value="Chromosome"/>
</dbReference>
<dbReference type="PANTHER" id="PTHR35903:SF1">
    <property type="entry name" value="FLAGELLIN B1"/>
    <property type="match status" value="1"/>
</dbReference>
<evidence type="ECO:0000256" key="5">
    <source>
        <dbReference type="SAM" id="Phobius"/>
    </source>
</evidence>
<dbReference type="Pfam" id="PF01917">
    <property type="entry name" value="Flagellin_arch-type"/>
    <property type="match status" value="1"/>
</dbReference>
<dbReference type="GeneID" id="24891624"/>
<dbReference type="PANTHER" id="PTHR35903">
    <property type="entry name" value="FLAGELLIN B1"/>
    <property type="match status" value="1"/>
</dbReference>
<dbReference type="NCBIfam" id="NF006325">
    <property type="entry name" value="PRK08541.1"/>
    <property type="match status" value="1"/>
</dbReference>
<evidence type="ECO:0000313" key="7">
    <source>
        <dbReference type="Proteomes" id="UP000028781"/>
    </source>
</evidence>
<evidence type="ECO:0000256" key="1">
    <source>
        <dbReference type="ARBA" id="ARBA00004618"/>
    </source>
</evidence>
<dbReference type="EMBL" id="CP009149">
    <property type="protein sequence ID" value="AIJ05858.1"/>
    <property type="molecule type" value="Genomic_DNA"/>
</dbReference>
<evidence type="ECO:0000256" key="2">
    <source>
        <dbReference type="ARBA" id="ARBA00010256"/>
    </source>
</evidence>
<evidence type="ECO:0000256" key="3">
    <source>
        <dbReference type="ARBA" id="ARBA00022440"/>
    </source>
</evidence>
<feature type="transmembrane region" description="Helical" evidence="5">
    <location>
        <begin position="12"/>
        <end position="37"/>
    </location>
</feature>
<accession>A0A076LHC5</accession>
<dbReference type="InterPro" id="IPR013373">
    <property type="entry name" value="Flagellin/pilin_N_arc"/>
</dbReference>
<dbReference type="STRING" id="1301915.JH146_1015"/>
<dbReference type="OrthoDB" id="102632at2157"/>
<dbReference type="HOGENOM" id="CLU_051124_0_1_2"/>
<comment type="similarity">
    <text evidence="2 4">Belongs to the archaeal flagellin family.</text>
</comment>
<dbReference type="RefSeq" id="WP_048202001.1">
    <property type="nucleotide sequence ID" value="NZ_CP009149.1"/>
</dbReference>
<dbReference type="AlphaFoldDB" id="A0A076LHC5"/>
<comment type="subcellular location">
    <subcellularLocation>
        <location evidence="1 4">Archaeal flagellum</location>
    </subcellularLocation>
</comment>
<protein>
    <recommendedName>
        <fullName evidence="4">Flagellin</fullName>
    </recommendedName>
</protein>
<organism evidence="6 7">
    <name type="scientific">Methanocaldococcus bathoardescens</name>
    <dbReference type="NCBI Taxonomy" id="1301915"/>
    <lineage>
        <taxon>Archaea</taxon>
        <taxon>Methanobacteriati</taxon>
        <taxon>Methanobacteriota</taxon>
        <taxon>Methanomada group</taxon>
        <taxon>Methanococci</taxon>
        <taxon>Methanococcales</taxon>
        <taxon>Methanocaldococcaceae</taxon>
        <taxon>Methanocaldococcus</taxon>
    </lineage>
</organism>
<dbReference type="InterPro" id="IPR002774">
    <property type="entry name" value="Flagellin_arc-type"/>
</dbReference>
<keyword evidence="5" id="KW-0812">Transmembrane</keyword>
<dbReference type="KEGG" id="mjh:JH146_1015"/>
<comment type="function">
    <text evidence="4">Flagellin is the subunit protein which polymerizes to form the filaments of archaeal flagella.</text>
</comment>
<dbReference type="GO" id="GO:0005198">
    <property type="term" value="F:structural molecule activity"/>
    <property type="evidence" value="ECO:0007669"/>
    <property type="project" value="InterPro"/>
</dbReference>
<dbReference type="GO" id="GO:0097589">
    <property type="term" value="C:archaeal-type flagellum"/>
    <property type="evidence" value="ECO:0007669"/>
    <property type="project" value="UniProtKB-SubCell"/>
</dbReference>
<name>A0A076LHC5_9EURY</name>
<keyword evidence="6" id="KW-0969">Cilium</keyword>
<keyword evidence="7" id="KW-1185">Reference proteome</keyword>
<dbReference type="GO" id="GO:0097588">
    <property type="term" value="P:archaeal or bacterial-type flagellum-dependent cell motility"/>
    <property type="evidence" value="ECO:0007669"/>
    <property type="project" value="InterPro"/>
</dbReference>
<sequence>MKLLEFLKGKKGAMGIGTLIIFIAMVLVAAVAAAVLINTSGFLQQKAMATGKESTEQVASGLSTLKVLGILNGDATAVDGLAILITPNAGSAPIDLNQTKIFITDGDKKAVLYYNSTAYNNLTGGGEVTNTTLEAWENISVTDKAQFGIIVIQDSDGSCKQNTPVINKGDIVALTINATKIGLNLDPRTTVTGSVVPEFGAPAVIEFTTPATYLSTQTVIQLQ</sequence>
<keyword evidence="6" id="KW-0966">Cell projection</keyword>
<keyword evidence="6" id="KW-0282">Flagellum</keyword>
<dbReference type="NCBIfam" id="TIGR02537">
    <property type="entry name" value="arch_flag_Nterm"/>
    <property type="match status" value="1"/>
</dbReference>
<gene>
    <name evidence="6" type="ORF">JH146_1015</name>
</gene>
<evidence type="ECO:0000313" key="6">
    <source>
        <dbReference type="EMBL" id="AIJ05858.1"/>
    </source>
</evidence>
<keyword evidence="5" id="KW-0472">Membrane</keyword>